<organism evidence="1 2">
    <name type="scientific">Molorchus minor</name>
    <dbReference type="NCBI Taxonomy" id="1323400"/>
    <lineage>
        <taxon>Eukaryota</taxon>
        <taxon>Metazoa</taxon>
        <taxon>Ecdysozoa</taxon>
        <taxon>Arthropoda</taxon>
        <taxon>Hexapoda</taxon>
        <taxon>Insecta</taxon>
        <taxon>Pterygota</taxon>
        <taxon>Neoptera</taxon>
        <taxon>Endopterygota</taxon>
        <taxon>Coleoptera</taxon>
        <taxon>Polyphaga</taxon>
        <taxon>Cucujiformia</taxon>
        <taxon>Chrysomeloidea</taxon>
        <taxon>Cerambycidae</taxon>
        <taxon>Lamiinae</taxon>
        <taxon>Monochamini</taxon>
        <taxon>Molorchus</taxon>
    </lineage>
</organism>
<gene>
    <name evidence="1" type="ORF">NQ317_002970</name>
</gene>
<sequence>MCQGEKCISKKVSTILQKLEIERTVEEARVLSECPDEVEEVQERWRKRDEAKRRLAEFEDPEDVLTDKCQMLAQAIAQSQHLVVYAGTGISTAKKYLITVEPTGYGPDCNREKI</sequence>
<dbReference type="EMBL" id="JAPWTJ010001117">
    <property type="protein sequence ID" value="KAJ8973767.1"/>
    <property type="molecule type" value="Genomic_DNA"/>
</dbReference>
<keyword evidence="2" id="KW-1185">Reference proteome</keyword>
<name>A0ABQ9J762_9CUCU</name>
<reference evidence="1" key="1">
    <citation type="journal article" date="2023" name="Insect Mol. Biol.">
        <title>Genome sequencing provides insights into the evolution of gene families encoding plant cell wall-degrading enzymes in longhorned beetles.</title>
        <authorList>
            <person name="Shin N.R."/>
            <person name="Okamura Y."/>
            <person name="Kirsch R."/>
            <person name="Pauchet Y."/>
        </authorList>
    </citation>
    <scope>NUCLEOTIDE SEQUENCE</scope>
    <source>
        <strain evidence="1">MMC_N1</strain>
    </source>
</reference>
<accession>A0ABQ9J762</accession>
<protein>
    <submittedName>
        <fullName evidence="1">Uncharacterized protein</fullName>
    </submittedName>
</protein>
<comment type="caution">
    <text evidence="1">The sequence shown here is derived from an EMBL/GenBank/DDBJ whole genome shotgun (WGS) entry which is preliminary data.</text>
</comment>
<evidence type="ECO:0000313" key="2">
    <source>
        <dbReference type="Proteomes" id="UP001162164"/>
    </source>
</evidence>
<proteinExistence type="predicted"/>
<dbReference type="SUPFAM" id="SSF52467">
    <property type="entry name" value="DHS-like NAD/FAD-binding domain"/>
    <property type="match status" value="1"/>
</dbReference>
<evidence type="ECO:0000313" key="1">
    <source>
        <dbReference type="EMBL" id="KAJ8973767.1"/>
    </source>
</evidence>
<dbReference type="InterPro" id="IPR029035">
    <property type="entry name" value="DHS-like_NAD/FAD-binding_dom"/>
</dbReference>
<dbReference type="Proteomes" id="UP001162164">
    <property type="component" value="Unassembled WGS sequence"/>
</dbReference>